<organism evidence="1">
    <name type="scientific">Anguilla anguilla</name>
    <name type="common">European freshwater eel</name>
    <name type="synonym">Muraena anguilla</name>
    <dbReference type="NCBI Taxonomy" id="7936"/>
    <lineage>
        <taxon>Eukaryota</taxon>
        <taxon>Metazoa</taxon>
        <taxon>Chordata</taxon>
        <taxon>Craniata</taxon>
        <taxon>Vertebrata</taxon>
        <taxon>Euteleostomi</taxon>
        <taxon>Actinopterygii</taxon>
        <taxon>Neopterygii</taxon>
        <taxon>Teleostei</taxon>
        <taxon>Anguilliformes</taxon>
        <taxon>Anguillidae</taxon>
        <taxon>Anguilla</taxon>
    </lineage>
</organism>
<protein>
    <submittedName>
        <fullName evidence="1">Uncharacterized protein</fullName>
    </submittedName>
</protein>
<dbReference type="AlphaFoldDB" id="A0A0E9SLK6"/>
<sequence>MYCSVASFILILMSKFYITCHSNCKRL</sequence>
<name>A0A0E9SLK6_ANGAN</name>
<accession>A0A0E9SLK6</accession>
<reference evidence="1" key="1">
    <citation type="submission" date="2014-11" db="EMBL/GenBank/DDBJ databases">
        <authorList>
            <person name="Amaro Gonzalez C."/>
        </authorList>
    </citation>
    <scope>NUCLEOTIDE SEQUENCE</scope>
</reference>
<dbReference type="EMBL" id="GBXM01066348">
    <property type="protein sequence ID" value="JAH42229.1"/>
    <property type="molecule type" value="Transcribed_RNA"/>
</dbReference>
<proteinExistence type="predicted"/>
<evidence type="ECO:0000313" key="1">
    <source>
        <dbReference type="EMBL" id="JAH42229.1"/>
    </source>
</evidence>
<reference evidence="1" key="2">
    <citation type="journal article" date="2015" name="Fish Shellfish Immunol.">
        <title>Early steps in the European eel (Anguilla anguilla)-Vibrio vulnificus interaction in the gills: Role of the RtxA13 toxin.</title>
        <authorList>
            <person name="Callol A."/>
            <person name="Pajuelo D."/>
            <person name="Ebbesson L."/>
            <person name="Teles M."/>
            <person name="MacKenzie S."/>
            <person name="Amaro C."/>
        </authorList>
    </citation>
    <scope>NUCLEOTIDE SEQUENCE</scope>
</reference>